<gene>
    <name evidence="1" type="ORF">J2S55_008943</name>
</gene>
<evidence type="ECO:0000313" key="1">
    <source>
        <dbReference type="EMBL" id="MDP9869677.1"/>
    </source>
</evidence>
<dbReference type="EMBL" id="JAUSRB010000002">
    <property type="protein sequence ID" value="MDP9869677.1"/>
    <property type="molecule type" value="Genomic_DNA"/>
</dbReference>
<name>A0ABT9RLF6_9ACTN</name>
<reference evidence="1 2" key="1">
    <citation type="submission" date="2023-07" db="EMBL/GenBank/DDBJ databases">
        <title>Sequencing the genomes of 1000 actinobacteria strains.</title>
        <authorList>
            <person name="Klenk H.-P."/>
        </authorList>
    </citation>
    <scope>NUCLEOTIDE SEQUENCE [LARGE SCALE GENOMIC DNA]</scope>
    <source>
        <strain evidence="1 2">DSM 44109</strain>
    </source>
</reference>
<comment type="caution">
    <text evidence="1">The sequence shown here is derived from an EMBL/GenBank/DDBJ whole genome shotgun (WGS) entry which is preliminary data.</text>
</comment>
<dbReference type="RefSeq" id="WP_306873877.1">
    <property type="nucleotide sequence ID" value="NZ_JAUSRB010000002.1"/>
</dbReference>
<protein>
    <recommendedName>
        <fullName evidence="3">DUF1918 domain-containing protein</fullName>
    </recommendedName>
</protein>
<proteinExistence type="predicted"/>
<dbReference type="Proteomes" id="UP001230426">
    <property type="component" value="Unassembled WGS sequence"/>
</dbReference>
<keyword evidence="2" id="KW-1185">Reference proteome</keyword>
<sequence>MTTSPDDLPVLQVRGGITCTDDERPLVDGGPVPPGRYRLQLGDEDGEMPVLTVAGDDEGLVVISAAELS</sequence>
<organism evidence="1 2">
    <name type="scientific">Streptosporangium brasiliense</name>
    <dbReference type="NCBI Taxonomy" id="47480"/>
    <lineage>
        <taxon>Bacteria</taxon>
        <taxon>Bacillati</taxon>
        <taxon>Actinomycetota</taxon>
        <taxon>Actinomycetes</taxon>
        <taxon>Streptosporangiales</taxon>
        <taxon>Streptosporangiaceae</taxon>
        <taxon>Streptosporangium</taxon>
    </lineage>
</organism>
<evidence type="ECO:0000313" key="2">
    <source>
        <dbReference type="Proteomes" id="UP001230426"/>
    </source>
</evidence>
<accession>A0ABT9RLF6</accession>
<evidence type="ECO:0008006" key="3">
    <source>
        <dbReference type="Google" id="ProtNLM"/>
    </source>
</evidence>